<keyword evidence="2" id="KW-1185">Reference proteome</keyword>
<dbReference type="Proteomes" id="UP000789525">
    <property type="component" value="Unassembled WGS sequence"/>
</dbReference>
<accession>A0ACA9L3H6</accession>
<proteinExistence type="predicted"/>
<comment type="caution">
    <text evidence="1">The sequence shown here is derived from an EMBL/GenBank/DDBJ whole genome shotgun (WGS) entry which is preliminary data.</text>
</comment>
<dbReference type="EMBL" id="CAJVPT010004216">
    <property type="protein sequence ID" value="CAG8505562.1"/>
    <property type="molecule type" value="Genomic_DNA"/>
</dbReference>
<organism evidence="1 2">
    <name type="scientific">Acaulospora colombiana</name>
    <dbReference type="NCBI Taxonomy" id="27376"/>
    <lineage>
        <taxon>Eukaryota</taxon>
        <taxon>Fungi</taxon>
        <taxon>Fungi incertae sedis</taxon>
        <taxon>Mucoromycota</taxon>
        <taxon>Glomeromycotina</taxon>
        <taxon>Glomeromycetes</taxon>
        <taxon>Diversisporales</taxon>
        <taxon>Acaulosporaceae</taxon>
        <taxon>Acaulospora</taxon>
    </lineage>
</organism>
<name>A0ACA9L3H6_9GLOM</name>
<protein>
    <submittedName>
        <fullName evidence="1">11340_t:CDS:1</fullName>
    </submittedName>
</protein>
<gene>
    <name evidence="1" type="ORF">ACOLOM_LOCUS2988</name>
</gene>
<evidence type="ECO:0000313" key="1">
    <source>
        <dbReference type="EMBL" id="CAG8505562.1"/>
    </source>
</evidence>
<evidence type="ECO:0000313" key="2">
    <source>
        <dbReference type="Proteomes" id="UP000789525"/>
    </source>
</evidence>
<sequence>MTQPGQVLHGSFNADTSQSTVPKGSIGNATNVQTTQVLSRNSCSGGDSTTTSSSGLSSHNTQLDTSSTDANVPELENKIKLTLLLVSGSRHAFLFEPGDTVTKVKNTVFNEWPRDWVEEAPAKASCLRIVYRGRFLDDDSTLECKACN</sequence>
<reference evidence="1" key="1">
    <citation type="submission" date="2021-06" db="EMBL/GenBank/DDBJ databases">
        <authorList>
            <person name="Kallberg Y."/>
            <person name="Tangrot J."/>
            <person name="Rosling A."/>
        </authorList>
    </citation>
    <scope>NUCLEOTIDE SEQUENCE</scope>
    <source>
        <strain evidence="1">CL356</strain>
    </source>
</reference>